<comment type="function">
    <text evidence="5">One of the proteins that surrounds the polypeptide exit tunnel on the outside of the subunit.</text>
</comment>
<dbReference type="GO" id="GO:0003735">
    <property type="term" value="F:structural constituent of ribosome"/>
    <property type="evidence" value="ECO:0007669"/>
    <property type="project" value="InterPro"/>
</dbReference>
<dbReference type="HAMAP" id="MF_01326_B">
    <property type="entry name" value="Ribosomal_uL24_B"/>
    <property type="match status" value="1"/>
</dbReference>
<sequence>MFRIVKGDTVQVISGSEKGNRGKVIELTKDKNKVKVQGLNMVKRHVKPSQSNPEGGIIEKEAFLHISNVMIVDPKSDKPTRIGAGYDKDGKKVRVAQVSKEQLD</sequence>
<protein>
    <recommendedName>
        <fullName evidence="4 5">Large ribosomal subunit protein uL24</fullName>
    </recommendedName>
</protein>
<dbReference type="InterPro" id="IPR005825">
    <property type="entry name" value="Ribosomal_uL24_CS"/>
</dbReference>
<dbReference type="GO" id="GO:0005840">
    <property type="term" value="C:ribosome"/>
    <property type="evidence" value="ECO:0007669"/>
    <property type="project" value="UniProtKB-KW"/>
</dbReference>
<keyword evidence="5" id="KW-0699">rRNA-binding</keyword>
<dbReference type="RefSeq" id="WP_022637223.1">
    <property type="nucleotide sequence ID" value="NZ_ASJR01000015.1"/>
</dbReference>
<proteinExistence type="inferred from homology"/>
<dbReference type="eggNOG" id="COG0198">
    <property type="taxonomic scope" value="Bacteria"/>
</dbReference>
<dbReference type="InterPro" id="IPR057264">
    <property type="entry name" value="Ribosomal_uL24_C"/>
</dbReference>
<organism evidence="8 9">
    <name type="scientific">Chitinivibrio alkaliphilus ACht1</name>
    <dbReference type="NCBI Taxonomy" id="1313304"/>
    <lineage>
        <taxon>Bacteria</taxon>
        <taxon>Pseudomonadati</taxon>
        <taxon>Fibrobacterota</taxon>
        <taxon>Chitinivibrionia</taxon>
        <taxon>Chitinivibrionales</taxon>
        <taxon>Chitinivibrionaceae</taxon>
        <taxon>Chitinivibrio</taxon>
    </lineage>
</organism>
<dbReference type="EMBL" id="ASJR01000015">
    <property type="protein sequence ID" value="ERP31300.1"/>
    <property type="molecule type" value="Genomic_DNA"/>
</dbReference>
<dbReference type="GO" id="GO:0019843">
    <property type="term" value="F:rRNA binding"/>
    <property type="evidence" value="ECO:0007669"/>
    <property type="project" value="UniProtKB-UniRule"/>
</dbReference>
<evidence type="ECO:0000256" key="1">
    <source>
        <dbReference type="ARBA" id="ARBA00010618"/>
    </source>
</evidence>
<keyword evidence="9" id="KW-1185">Reference proteome</keyword>
<dbReference type="InterPro" id="IPR003256">
    <property type="entry name" value="Ribosomal_uL24"/>
</dbReference>
<dbReference type="GO" id="GO:0006412">
    <property type="term" value="P:translation"/>
    <property type="evidence" value="ECO:0007669"/>
    <property type="project" value="UniProtKB-UniRule"/>
</dbReference>
<evidence type="ECO:0000313" key="8">
    <source>
        <dbReference type="EMBL" id="ERP31300.1"/>
    </source>
</evidence>
<dbReference type="Pfam" id="PF00467">
    <property type="entry name" value="KOW"/>
    <property type="match status" value="1"/>
</dbReference>
<dbReference type="PROSITE" id="PS01108">
    <property type="entry name" value="RIBOSOMAL_L24"/>
    <property type="match status" value="1"/>
</dbReference>
<evidence type="ECO:0000259" key="7">
    <source>
        <dbReference type="SMART" id="SM00739"/>
    </source>
</evidence>
<keyword evidence="5" id="KW-0694">RNA-binding</keyword>
<evidence type="ECO:0000256" key="6">
    <source>
        <dbReference type="RuleBase" id="RU003477"/>
    </source>
</evidence>
<comment type="function">
    <text evidence="5">One of two assembly initiator proteins, it binds directly to the 5'-end of the 23S rRNA, where it nucleates assembly of the 50S subunit.</text>
</comment>
<dbReference type="NCBIfam" id="TIGR01079">
    <property type="entry name" value="rplX_bact"/>
    <property type="match status" value="1"/>
</dbReference>
<feature type="domain" description="KOW" evidence="7">
    <location>
        <begin position="3"/>
        <end position="30"/>
    </location>
</feature>
<keyword evidence="2 5" id="KW-0689">Ribosomal protein</keyword>
<evidence type="ECO:0000256" key="2">
    <source>
        <dbReference type="ARBA" id="ARBA00022980"/>
    </source>
</evidence>
<keyword evidence="3 5" id="KW-0687">Ribonucleoprotein</keyword>
<dbReference type="Proteomes" id="UP000017148">
    <property type="component" value="Unassembled WGS sequence"/>
</dbReference>
<dbReference type="CDD" id="cd06089">
    <property type="entry name" value="KOW_RPL26"/>
    <property type="match status" value="1"/>
</dbReference>
<accession>U7DA38</accession>
<evidence type="ECO:0000313" key="9">
    <source>
        <dbReference type="Proteomes" id="UP000017148"/>
    </source>
</evidence>
<comment type="subunit">
    <text evidence="5">Part of the 50S ribosomal subunit.</text>
</comment>
<dbReference type="SUPFAM" id="SSF50104">
    <property type="entry name" value="Translation proteins SH3-like domain"/>
    <property type="match status" value="1"/>
</dbReference>
<dbReference type="PATRIC" id="fig|1313304.3.peg.1704"/>
<dbReference type="Pfam" id="PF17136">
    <property type="entry name" value="ribosomal_L24"/>
    <property type="match status" value="1"/>
</dbReference>
<name>U7DA38_9BACT</name>
<dbReference type="AlphaFoldDB" id="U7DA38"/>
<dbReference type="Gene3D" id="2.30.30.30">
    <property type="match status" value="1"/>
</dbReference>
<dbReference type="PANTHER" id="PTHR12903">
    <property type="entry name" value="MITOCHONDRIAL RIBOSOMAL PROTEIN L24"/>
    <property type="match status" value="1"/>
</dbReference>
<evidence type="ECO:0000256" key="3">
    <source>
        <dbReference type="ARBA" id="ARBA00023274"/>
    </source>
</evidence>
<dbReference type="InterPro" id="IPR014722">
    <property type="entry name" value="Rib_uL2_dom2"/>
</dbReference>
<evidence type="ECO:0000256" key="5">
    <source>
        <dbReference type="HAMAP-Rule" id="MF_01326"/>
    </source>
</evidence>
<dbReference type="GO" id="GO:1990904">
    <property type="term" value="C:ribonucleoprotein complex"/>
    <property type="evidence" value="ECO:0007669"/>
    <property type="project" value="UniProtKB-KW"/>
</dbReference>
<dbReference type="InterPro" id="IPR041988">
    <property type="entry name" value="Ribosomal_uL24_KOW"/>
</dbReference>
<dbReference type="SMART" id="SM00739">
    <property type="entry name" value="KOW"/>
    <property type="match status" value="1"/>
</dbReference>
<dbReference type="OrthoDB" id="9807419at2"/>
<gene>
    <name evidence="5" type="primary">rplX</name>
    <name evidence="8" type="ORF">CALK_1789</name>
</gene>
<dbReference type="InterPro" id="IPR008991">
    <property type="entry name" value="Translation_prot_SH3-like_sf"/>
</dbReference>
<dbReference type="InterPro" id="IPR005824">
    <property type="entry name" value="KOW"/>
</dbReference>
<comment type="similarity">
    <text evidence="1 5 6">Belongs to the universal ribosomal protein uL24 family.</text>
</comment>
<comment type="caution">
    <text evidence="8">The sequence shown here is derived from an EMBL/GenBank/DDBJ whole genome shotgun (WGS) entry which is preliminary data.</text>
</comment>
<dbReference type="STRING" id="1313304.CALK_1789"/>
<reference evidence="8 9" key="1">
    <citation type="journal article" date="2013" name="Environ. Microbiol.">
        <title>Genome analysis of Chitinivibrio alkaliphilus gen. nov., sp. nov., a novel extremely haloalkaliphilic anaerobic chitinolytic bacterium from the candidate phylum Termite Group 3.</title>
        <authorList>
            <person name="Sorokin D.Y."/>
            <person name="Gumerov V.M."/>
            <person name="Rakitin A.L."/>
            <person name="Beletsky A.V."/>
            <person name="Damste J.S."/>
            <person name="Muyzer G."/>
            <person name="Mardanov A.V."/>
            <person name="Ravin N.V."/>
        </authorList>
    </citation>
    <scope>NUCLEOTIDE SEQUENCE [LARGE SCALE GENOMIC DNA]</scope>
    <source>
        <strain evidence="8 9">ACht1</strain>
    </source>
</reference>
<evidence type="ECO:0000256" key="4">
    <source>
        <dbReference type="ARBA" id="ARBA00035206"/>
    </source>
</evidence>